<gene>
    <name evidence="1" type="ORF">LCGC14_2301870</name>
</gene>
<protein>
    <submittedName>
        <fullName evidence="1">Uncharacterized protein</fullName>
    </submittedName>
</protein>
<proteinExistence type="predicted"/>
<evidence type="ECO:0000313" key="1">
    <source>
        <dbReference type="EMBL" id="KKL50802.1"/>
    </source>
</evidence>
<organism evidence="1">
    <name type="scientific">marine sediment metagenome</name>
    <dbReference type="NCBI Taxonomy" id="412755"/>
    <lineage>
        <taxon>unclassified sequences</taxon>
        <taxon>metagenomes</taxon>
        <taxon>ecological metagenomes</taxon>
    </lineage>
</organism>
<dbReference type="EMBL" id="LAZR01032466">
    <property type="protein sequence ID" value="KKL50802.1"/>
    <property type="molecule type" value="Genomic_DNA"/>
</dbReference>
<name>A0A0F9FI88_9ZZZZ</name>
<comment type="caution">
    <text evidence="1">The sequence shown here is derived from an EMBL/GenBank/DDBJ whole genome shotgun (WGS) entry which is preliminary data.</text>
</comment>
<accession>A0A0F9FI88</accession>
<dbReference type="AlphaFoldDB" id="A0A0F9FI88"/>
<sequence length="59" mass="6778">MIRELPDIIMMESLFFGGSIQIPASESQQVEILKIKLNEVIRHINVLEEKLLSPDERGE</sequence>
<reference evidence="1" key="1">
    <citation type="journal article" date="2015" name="Nature">
        <title>Complex archaea that bridge the gap between prokaryotes and eukaryotes.</title>
        <authorList>
            <person name="Spang A."/>
            <person name="Saw J.H."/>
            <person name="Jorgensen S.L."/>
            <person name="Zaremba-Niedzwiedzka K."/>
            <person name="Martijn J."/>
            <person name="Lind A.E."/>
            <person name="van Eijk R."/>
            <person name="Schleper C."/>
            <person name="Guy L."/>
            <person name="Ettema T.J."/>
        </authorList>
    </citation>
    <scope>NUCLEOTIDE SEQUENCE</scope>
</reference>